<keyword evidence="1" id="KW-0472">Membrane</keyword>
<keyword evidence="1" id="KW-1133">Transmembrane helix</keyword>
<dbReference type="Proteomes" id="UP000480266">
    <property type="component" value="Unassembled WGS sequence"/>
</dbReference>
<keyword evidence="1" id="KW-0812">Transmembrane</keyword>
<name>A0A7C9RIL3_9BRAD</name>
<accession>A0A7C9RIL3</accession>
<gene>
    <name evidence="2" type="ORF">G4V63_24135</name>
</gene>
<proteinExistence type="predicted"/>
<organism evidence="2 3">
    <name type="scientific">Candidatus Afipia apatlaquensis</name>
    <dbReference type="NCBI Taxonomy" id="2712852"/>
    <lineage>
        <taxon>Bacteria</taxon>
        <taxon>Pseudomonadati</taxon>
        <taxon>Pseudomonadota</taxon>
        <taxon>Alphaproteobacteria</taxon>
        <taxon>Hyphomicrobiales</taxon>
        <taxon>Nitrobacteraceae</taxon>
        <taxon>Afipia</taxon>
    </lineage>
</organism>
<comment type="caution">
    <text evidence="2">The sequence shown here is derived from an EMBL/GenBank/DDBJ whole genome shotgun (WGS) entry which is preliminary data.</text>
</comment>
<reference evidence="2" key="1">
    <citation type="submission" date="2020-02" db="EMBL/GenBank/DDBJ databases">
        <title>Draft genome sequence of Candidatus Afipia apatlaquensis IBT-C3, a potential strain for decolorization of textile dyes.</title>
        <authorList>
            <person name="Sanchez-Reyes A."/>
            <person name="Breton-Deval L."/>
            <person name="Mangelson H."/>
            <person name="Sanchez-Flores A."/>
        </authorList>
    </citation>
    <scope>NUCLEOTIDE SEQUENCE [LARGE SCALE GENOMIC DNA]</scope>
    <source>
        <strain evidence="2">IBT-C3</strain>
    </source>
</reference>
<sequence>MRLIDNAWAQFKRLWSIRIGLFFGALNGAMLGLAAFVYVMPPIWFLVLNTIGWA</sequence>
<feature type="transmembrane region" description="Helical" evidence="1">
    <location>
        <begin position="21"/>
        <end position="47"/>
    </location>
</feature>
<evidence type="ECO:0000313" key="2">
    <source>
        <dbReference type="EMBL" id="NGX98179.1"/>
    </source>
</evidence>
<evidence type="ECO:0000313" key="3">
    <source>
        <dbReference type="Proteomes" id="UP000480266"/>
    </source>
</evidence>
<protein>
    <submittedName>
        <fullName evidence="2">Uncharacterized protein</fullName>
    </submittedName>
</protein>
<evidence type="ECO:0000256" key="1">
    <source>
        <dbReference type="SAM" id="Phobius"/>
    </source>
</evidence>
<feature type="non-terminal residue" evidence="2">
    <location>
        <position position="54"/>
    </location>
</feature>
<dbReference type="EMBL" id="JAAMRR010001221">
    <property type="protein sequence ID" value="NGX98179.1"/>
    <property type="molecule type" value="Genomic_DNA"/>
</dbReference>
<keyword evidence="3" id="KW-1185">Reference proteome</keyword>
<dbReference type="AlphaFoldDB" id="A0A7C9RIL3"/>
<dbReference type="InterPro" id="IPR057700">
    <property type="entry name" value="DUF7940"/>
</dbReference>
<dbReference type="Pfam" id="PF25612">
    <property type="entry name" value="DUF7940"/>
    <property type="match status" value="1"/>
</dbReference>